<name>A0AAT9V7L2_9CAUD</name>
<organism evidence="2">
    <name type="scientific">Alicyclobacillus phage KKP_3916</name>
    <dbReference type="NCBI Taxonomy" id="3040651"/>
    <lineage>
        <taxon>Viruses</taxon>
        <taxon>Duplodnaviria</taxon>
        <taxon>Heunggongvirae</taxon>
        <taxon>Uroviricota</taxon>
        <taxon>Caudoviricetes</taxon>
    </lineage>
</organism>
<reference evidence="2" key="1">
    <citation type="submission" date="2023-04" db="EMBL/GenBank/DDBJ databases">
        <title>Characterization and genome study of newly isolated Alicyclobacillus-specific phaga.</title>
        <authorList>
            <person name="Shymialevich D."/>
            <person name="Wojcicki M."/>
            <person name="Srednicka P."/>
            <person name="Swider O."/>
        </authorList>
    </citation>
    <scope>NUCLEOTIDE SEQUENCE</scope>
</reference>
<feature type="compositionally biased region" description="Polar residues" evidence="1">
    <location>
        <begin position="224"/>
        <end position="241"/>
    </location>
</feature>
<proteinExistence type="predicted"/>
<evidence type="ECO:0000256" key="1">
    <source>
        <dbReference type="SAM" id="MobiDB-lite"/>
    </source>
</evidence>
<evidence type="ECO:0000313" key="2">
    <source>
        <dbReference type="EMBL" id="WJJ55296.1"/>
    </source>
</evidence>
<gene>
    <name evidence="2" type="ORF">QB910_000052</name>
</gene>
<protein>
    <submittedName>
        <fullName evidence="2">Uncharacterized protein</fullName>
    </submittedName>
</protein>
<accession>A0AAT9V7L2</accession>
<dbReference type="EMBL" id="OQ846916">
    <property type="protein sequence ID" value="WJJ55296.1"/>
    <property type="molecule type" value="Genomic_DNA"/>
</dbReference>
<sequence>MAGRWFGRSRWENEVVVQCNGCNKGMRLSPQGRLQLFTLTNEYYGWTKSEYGILCPTCSDSLKEAMKVKFHLLATEGFSDVKLVEQALAPLKKAGHTFVTNYRNTAVVEGAKNAGVAISFDNLEGDIAMIFHHTGESIDHLRNSAKQTYVHVSKEPKAVNPYLQHLQNNFPNNVNSVVEASAPSTANATLTEVPEDIQAMSSDITSGEQINQLVEQPTEVADGASQTDQTESNQEETTATN</sequence>
<feature type="region of interest" description="Disordered" evidence="1">
    <location>
        <begin position="215"/>
        <end position="241"/>
    </location>
</feature>